<evidence type="ECO:0000256" key="4">
    <source>
        <dbReference type="ARBA" id="ARBA00012827"/>
    </source>
</evidence>
<feature type="domain" description="Lumazine-binding" evidence="11">
    <location>
        <begin position="1"/>
        <end position="95"/>
    </location>
</feature>
<dbReference type="EMBL" id="PEWN01000115">
    <property type="protein sequence ID" value="PIU50923.1"/>
    <property type="molecule type" value="Genomic_DNA"/>
</dbReference>
<dbReference type="NCBIfam" id="NF006767">
    <property type="entry name" value="PRK09289.1"/>
    <property type="match status" value="1"/>
</dbReference>
<evidence type="ECO:0000259" key="11">
    <source>
        <dbReference type="PROSITE" id="PS51177"/>
    </source>
</evidence>
<feature type="non-terminal residue" evidence="12">
    <location>
        <position position="177"/>
    </location>
</feature>
<dbReference type="PIRSF" id="PIRSF000498">
    <property type="entry name" value="Riboflavin_syn_A"/>
    <property type="match status" value="1"/>
</dbReference>
<gene>
    <name evidence="12" type="ORF">COS91_07145</name>
</gene>
<feature type="domain" description="Lumazine-binding" evidence="11">
    <location>
        <begin position="96"/>
        <end position="177"/>
    </location>
</feature>
<keyword evidence="7" id="KW-0808">Transferase</keyword>
<feature type="repeat" description="Lumazine-binding" evidence="10">
    <location>
        <begin position="96"/>
        <end position="177"/>
    </location>
</feature>
<feature type="repeat" description="Lumazine-binding" evidence="10">
    <location>
        <begin position="1"/>
        <end position="95"/>
    </location>
</feature>
<evidence type="ECO:0000313" key="12">
    <source>
        <dbReference type="EMBL" id="PIU50923.1"/>
    </source>
</evidence>
<sequence>MFTGIIRELGIVRNIINKGLSKELVVQANRASNLQPGDSISINGVCLTITEIKGDEFKVEAVAETLKKTTTGNLKVRDKVNLEPALKSGEPLGGHIVNGHVDGVGVIRSQIKKGGASTFEFSLLPEIRNLSKYIVEKGPVAIDGISLTVIDVNPSSFTVSIIPFTLQNTTLGFKKIG</sequence>
<evidence type="ECO:0000256" key="7">
    <source>
        <dbReference type="ARBA" id="ARBA00022679"/>
    </source>
</evidence>
<keyword evidence="6" id="KW-0686">Riboflavin biosynthesis</keyword>
<comment type="catalytic activity">
    <reaction evidence="1">
        <text>2 6,7-dimethyl-8-(1-D-ribityl)lumazine + H(+) = 5-amino-6-(D-ribitylamino)uracil + riboflavin</text>
        <dbReference type="Rhea" id="RHEA:20772"/>
        <dbReference type="ChEBI" id="CHEBI:15378"/>
        <dbReference type="ChEBI" id="CHEBI:15934"/>
        <dbReference type="ChEBI" id="CHEBI:57986"/>
        <dbReference type="ChEBI" id="CHEBI:58201"/>
        <dbReference type="EC" id="2.5.1.9"/>
    </reaction>
</comment>
<dbReference type="InterPro" id="IPR023366">
    <property type="entry name" value="ATP_synth_asu-like_sf"/>
</dbReference>
<evidence type="ECO:0000256" key="8">
    <source>
        <dbReference type="ARBA" id="ARBA00022737"/>
    </source>
</evidence>
<evidence type="ECO:0000256" key="2">
    <source>
        <dbReference type="ARBA" id="ARBA00002803"/>
    </source>
</evidence>
<dbReference type="GO" id="GO:0004746">
    <property type="term" value="F:riboflavin synthase activity"/>
    <property type="evidence" value="ECO:0007669"/>
    <property type="project" value="UniProtKB-UniRule"/>
</dbReference>
<dbReference type="InterPro" id="IPR017938">
    <property type="entry name" value="Riboflavin_synthase-like_b-brl"/>
</dbReference>
<evidence type="ECO:0000256" key="5">
    <source>
        <dbReference type="ARBA" id="ARBA00013950"/>
    </source>
</evidence>
<dbReference type="PANTHER" id="PTHR21098">
    <property type="entry name" value="RIBOFLAVIN SYNTHASE ALPHA CHAIN"/>
    <property type="match status" value="1"/>
</dbReference>
<dbReference type="InterPro" id="IPR001783">
    <property type="entry name" value="Lumazine-bd"/>
</dbReference>
<dbReference type="FunFam" id="2.40.30.20:FF:000003">
    <property type="entry name" value="Riboflavin synthase, alpha subunit"/>
    <property type="match status" value="1"/>
</dbReference>
<dbReference type="Proteomes" id="UP000229227">
    <property type="component" value="Unassembled WGS sequence"/>
</dbReference>
<dbReference type="Gene3D" id="2.40.30.20">
    <property type="match status" value="2"/>
</dbReference>
<comment type="pathway">
    <text evidence="3">Cofactor biosynthesis; riboflavin biosynthesis; riboflavin from 2-hydroxy-3-oxobutyl phosphate and 5-amino-6-(D-ribitylamino)uracil: step 2/2.</text>
</comment>
<dbReference type="EC" id="2.5.1.9" evidence="4 9"/>
<comment type="caution">
    <text evidence="12">The sequence shown here is derived from an EMBL/GenBank/DDBJ whole genome shotgun (WGS) entry which is preliminary data.</text>
</comment>
<evidence type="ECO:0000256" key="1">
    <source>
        <dbReference type="ARBA" id="ARBA00000968"/>
    </source>
</evidence>
<proteinExistence type="predicted"/>
<protein>
    <recommendedName>
        <fullName evidence="5 9">Riboflavin synthase</fullName>
        <ecNumber evidence="4 9">2.5.1.9</ecNumber>
    </recommendedName>
</protein>
<evidence type="ECO:0000256" key="6">
    <source>
        <dbReference type="ARBA" id="ARBA00022619"/>
    </source>
</evidence>
<comment type="function">
    <text evidence="2">Catalyzes the dismutation of two molecules of 6,7-dimethyl-8-ribityllumazine, resulting in the formation of riboflavin and 5-amino-6-(D-ribitylamino)uracil.</text>
</comment>
<dbReference type="PANTHER" id="PTHR21098:SF12">
    <property type="entry name" value="RIBOFLAVIN SYNTHASE"/>
    <property type="match status" value="1"/>
</dbReference>
<dbReference type="InterPro" id="IPR026017">
    <property type="entry name" value="Lumazine-bd_dom"/>
</dbReference>
<evidence type="ECO:0000256" key="10">
    <source>
        <dbReference type="PROSITE-ProRule" id="PRU00524"/>
    </source>
</evidence>
<reference evidence="13" key="1">
    <citation type="submission" date="2017-09" db="EMBL/GenBank/DDBJ databases">
        <title>Depth-based differentiation of microbial function through sediment-hosted aquifers and enrichment of novel symbionts in the deep terrestrial subsurface.</title>
        <authorList>
            <person name="Probst A.J."/>
            <person name="Ladd B."/>
            <person name="Jarett J.K."/>
            <person name="Geller-Mcgrath D.E."/>
            <person name="Sieber C.M.K."/>
            <person name="Emerson J.B."/>
            <person name="Anantharaman K."/>
            <person name="Thomas B.C."/>
            <person name="Malmstrom R."/>
            <person name="Stieglmeier M."/>
            <person name="Klingl A."/>
            <person name="Woyke T."/>
            <person name="Ryan C.M."/>
            <person name="Banfield J.F."/>
        </authorList>
    </citation>
    <scope>NUCLEOTIDE SEQUENCE [LARGE SCALE GENOMIC DNA]</scope>
</reference>
<dbReference type="SUPFAM" id="SSF63380">
    <property type="entry name" value="Riboflavin synthase domain-like"/>
    <property type="match status" value="2"/>
</dbReference>
<dbReference type="PROSITE" id="PS51177">
    <property type="entry name" value="LUMAZINE_BIND"/>
    <property type="match status" value="2"/>
</dbReference>
<name>A0A2M6ZEU5_9BACT</name>
<dbReference type="GO" id="GO:0009231">
    <property type="term" value="P:riboflavin biosynthetic process"/>
    <property type="evidence" value="ECO:0007669"/>
    <property type="project" value="UniProtKB-KW"/>
</dbReference>
<dbReference type="CDD" id="cd00402">
    <property type="entry name" value="Riboflavin_synthase_like"/>
    <property type="match status" value="1"/>
</dbReference>
<dbReference type="AlphaFoldDB" id="A0A2M6ZEU5"/>
<dbReference type="Pfam" id="PF00677">
    <property type="entry name" value="Lum_binding"/>
    <property type="match status" value="2"/>
</dbReference>
<evidence type="ECO:0000313" key="13">
    <source>
        <dbReference type="Proteomes" id="UP000229227"/>
    </source>
</evidence>
<organism evidence="12 13">
    <name type="scientific">Candidatus Desantisbacteria bacterium CG07_land_8_20_14_0_80_39_15</name>
    <dbReference type="NCBI Taxonomy" id="1974549"/>
    <lineage>
        <taxon>Bacteria</taxon>
        <taxon>Candidatus Desantisiibacteriota</taxon>
    </lineage>
</organism>
<dbReference type="NCBIfam" id="TIGR00187">
    <property type="entry name" value="ribE"/>
    <property type="match status" value="1"/>
</dbReference>
<accession>A0A2M6ZEU5</accession>
<evidence type="ECO:0000256" key="9">
    <source>
        <dbReference type="NCBIfam" id="TIGR00187"/>
    </source>
</evidence>
<keyword evidence="8" id="KW-0677">Repeat</keyword>
<evidence type="ECO:0000256" key="3">
    <source>
        <dbReference type="ARBA" id="ARBA00004887"/>
    </source>
</evidence>